<dbReference type="FunFam" id="3.30.70.2740:FF:000001">
    <property type="entry name" value="D-lactate dehydrogenase mitochondrial"/>
    <property type="match status" value="1"/>
</dbReference>
<dbReference type="GO" id="GO:0008720">
    <property type="term" value="F:D-lactate dehydrogenase (NAD+) activity"/>
    <property type="evidence" value="ECO:0007669"/>
    <property type="project" value="TreeGrafter"/>
</dbReference>
<dbReference type="InterPro" id="IPR004113">
    <property type="entry name" value="FAD-bd_oxidored_4_C"/>
</dbReference>
<reference evidence="12 13" key="1">
    <citation type="submission" date="2016-04" db="EMBL/GenBank/DDBJ databases">
        <title>Evolutionary innovation and constraint leading to complex multicellularity in the Ascomycota.</title>
        <authorList>
            <person name="Cisse O."/>
            <person name="Nguyen A."/>
            <person name="Hewitt D.A."/>
            <person name="Jedd G."/>
            <person name="Stajich J.E."/>
        </authorList>
    </citation>
    <scope>NUCLEOTIDE SEQUENCE [LARGE SCALE GENOMIC DNA]</scope>
    <source>
        <strain evidence="12 13">DAH-3</strain>
    </source>
</reference>
<comment type="caution">
    <text evidence="12">The sequence shown here is derived from an EMBL/GenBank/DDBJ whole genome shotgun (WGS) entry which is preliminary data.</text>
</comment>
<keyword evidence="4" id="KW-0285">Flavoprotein</keyword>
<evidence type="ECO:0000256" key="1">
    <source>
        <dbReference type="ARBA" id="ARBA00001974"/>
    </source>
</evidence>
<dbReference type="OrthoDB" id="7786253at2759"/>
<dbReference type="Proteomes" id="UP000186594">
    <property type="component" value="Unassembled WGS sequence"/>
</dbReference>
<dbReference type="FunFam" id="1.10.45.10:FF:000001">
    <property type="entry name" value="D-lactate dehydrogenase mitochondrial"/>
    <property type="match status" value="1"/>
</dbReference>
<comment type="subcellular location">
    <subcellularLocation>
        <location evidence="2">Mitochondrion</location>
    </subcellularLocation>
</comment>
<dbReference type="InterPro" id="IPR016166">
    <property type="entry name" value="FAD-bd_PCMH"/>
</dbReference>
<dbReference type="SUPFAM" id="SSF56176">
    <property type="entry name" value="FAD-binding/transporter-associated domain-like"/>
    <property type="match status" value="1"/>
</dbReference>
<accession>A0A1U7LHP7</accession>
<dbReference type="FunFam" id="3.30.465.10:FF:000014">
    <property type="entry name" value="D-lactate dehydrogenase (Cytochrome), putative"/>
    <property type="match status" value="1"/>
</dbReference>
<dbReference type="OMA" id="RACNAYS"/>
<dbReference type="GO" id="GO:0071949">
    <property type="term" value="F:FAD binding"/>
    <property type="evidence" value="ECO:0007669"/>
    <property type="project" value="InterPro"/>
</dbReference>
<organism evidence="12 13">
    <name type="scientific">Neolecta irregularis (strain DAH-3)</name>
    <dbReference type="NCBI Taxonomy" id="1198029"/>
    <lineage>
        <taxon>Eukaryota</taxon>
        <taxon>Fungi</taxon>
        <taxon>Dikarya</taxon>
        <taxon>Ascomycota</taxon>
        <taxon>Taphrinomycotina</taxon>
        <taxon>Neolectales</taxon>
        <taxon>Neolectaceae</taxon>
        <taxon>Neolecta</taxon>
    </lineage>
</organism>
<evidence type="ECO:0000259" key="11">
    <source>
        <dbReference type="PROSITE" id="PS51387"/>
    </source>
</evidence>
<evidence type="ECO:0000256" key="10">
    <source>
        <dbReference type="ARBA" id="ARBA00051436"/>
    </source>
</evidence>
<keyword evidence="6" id="KW-0809">Transit peptide</keyword>
<dbReference type="Pfam" id="PF02913">
    <property type="entry name" value="FAD-oxidase_C"/>
    <property type="match status" value="1"/>
</dbReference>
<dbReference type="Gene3D" id="3.30.465.10">
    <property type="match status" value="1"/>
</dbReference>
<dbReference type="STRING" id="1198029.A0A1U7LHP7"/>
<dbReference type="AlphaFoldDB" id="A0A1U7LHP7"/>
<dbReference type="PROSITE" id="PS51387">
    <property type="entry name" value="FAD_PCMH"/>
    <property type="match status" value="1"/>
</dbReference>
<protein>
    <recommendedName>
        <fullName evidence="9">D-lactate dehydrogenase (cytochrome)</fullName>
        <ecNumber evidence="9">1.1.2.4</ecNumber>
    </recommendedName>
</protein>
<evidence type="ECO:0000256" key="9">
    <source>
        <dbReference type="ARBA" id="ARBA00038897"/>
    </source>
</evidence>
<keyword evidence="7" id="KW-0560">Oxidoreductase</keyword>
<dbReference type="GO" id="GO:0005739">
    <property type="term" value="C:mitochondrion"/>
    <property type="evidence" value="ECO:0007669"/>
    <property type="project" value="UniProtKB-SubCell"/>
</dbReference>
<keyword evidence="5" id="KW-0274">FAD</keyword>
<evidence type="ECO:0000256" key="6">
    <source>
        <dbReference type="ARBA" id="ARBA00022946"/>
    </source>
</evidence>
<dbReference type="Gene3D" id="1.10.45.10">
    <property type="entry name" value="Vanillyl-alcohol Oxidase, Chain A, domain 4"/>
    <property type="match status" value="1"/>
</dbReference>
<feature type="domain" description="FAD-binding PCMH-type" evidence="11">
    <location>
        <begin position="114"/>
        <end position="291"/>
    </location>
</feature>
<dbReference type="InterPro" id="IPR016164">
    <property type="entry name" value="FAD-linked_Oxase-like_C"/>
</dbReference>
<evidence type="ECO:0000256" key="4">
    <source>
        <dbReference type="ARBA" id="ARBA00022630"/>
    </source>
</evidence>
<gene>
    <name evidence="12" type="ORF">NEOLI_005197</name>
</gene>
<evidence type="ECO:0000256" key="3">
    <source>
        <dbReference type="ARBA" id="ARBA00008000"/>
    </source>
</evidence>
<dbReference type="InterPro" id="IPR036318">
    <property type="entry name" value="FAD-bd_PCMH-like_sf"/>
</dbReference>
<dbReference type="EC" id="1.1.2.4" evidence="9"/>
<dbReference type="PANTHER" id="PTHR11748:SF111">
    <property type="entry name" value="D-LACTATE DEHYDROGENASE, MITOCHONDRIAL-RELATED"/>
    <property type="match status" value="1"/>
</dbReference>
<dbReference type="InterPro" id="IPR016171">
    <property type="entry name" value="Vanillyl_alc_oxidase_C-sub2"/>
</dbReference>
<comment type="similarity">
    <text evidence="3">Belongs to the FAD-binding oxidoreductase/transferase type 4 family.</text>
</comment>
<evidence type="ECO:0000313" key="13">
    <source>
        <dbReference type="Proteomes" id="UP000186594"/>
    </source>
</evidence>
<keyword evidence="8" id="KW-0496">Mitochondrion</keyword>
<evidence type="ECO:0000313" key="12">
    <source>
        <dbReference type="EMBL" id="OLL22169.1"/>
    </source>
</evidence>
<comment type="cofactor">
    <cofactor evidence="1">
        <name>FAD</name>
        <dbReference type="ChEBI" id="CHEBI:57692"/>
    </cofactor>
</comment>
<dbReference type="Pfam" id="PF01565">
    <property type="entry name" value="FAD_binding_4"/>
    <property type="match status" value="1"/>
</dbReference>
<dbReference type="EMBL" id="LXFE01003795">
    <property type="protein sequence ID" value="OLL22169.1"/>
    <property type="molecule type" value="Genomic_DNA"/>
</dbReference>
<dbReference type="GO" id="GO:0004458">
    <property type="term" value="F:D-lactate dehydrogenase (cytochrome) activity"/>
    <property type="evidence" value="ECO:0007669"/>
    <property type="project" value="UniProtKB-EC"/>
</dbReference>
<dbReference type="InterPro" id="IPR016169">
    <property type="entry name" value="FAD-bd_PCMH_sub2"/>
</dbReference>
<dbReference type="InterPro" id="IPR006094">
    <property type="entry name" value="Oxid_FAD_bind_N"/>
</dbReference>
<proteinExistence type="inferred from homology"/>
<sequence length="536" mass="58877">MFSSRLQVIRRFVSYSTKVSGNGSYSRWTSTRVVLFSSAIATFTYFIGASNVRSELGMTLSTLPLPRKDHVYGGRRELVRAMKELVLVLGKEGVSDDEEDLERHGLNEWSCVDVDTFPALIVYPRSTQDVAAIAKISHKYRVPVVAYAGGTSLEGHFASTPAGICCDFTLMDGIIAVREDDLDCTVQCGVNYLELNKTLKEKGLFFPPDPAPTARIGGMIGTGCSGTNASRYGTMKDWVLNLTVVLADGTIIKTRRRARKSCAGYDLTRLFVGSEGTLGLVTEATLKLTTLPDETVAVCSFPTIRDAAMAVAKVTRSQVQCAAVEMMDQASMKIINHTNATKRKWEEKPTLFIKFSGTPGQVAEQISQVREITNANKGGKFEFASDEEEALNLWSARKALLWSLISMSTTGSEVWTTDICTPISAMPKVIEECQRDLDASGFKYGIVSHACDGNWHAAIHYNKNNPGERELVENIVHKMVDRAIDMDGTCTGEHGVGLGKRGELGQETVDTMRRIKYALDPLGLLNPHKVIPDNYK</sequence>
<evidence type="ECO:0000256" key="8">
    <source>
        <dbReference type="ARBA" id="ARBA00023128"/>
    </source>
</evidence>
<comment type="catalytic activity">
    <reaction evidence="10">
        <text>(R)-lactate + 2 Fe(III)-[cytochrome c] = 2 Fe(II)-[cytochrome c] + pyruvate + 2 H(+)</text>
        <dbReference type="Rhea" id="RHEA:13521"/>
        <dbReference type="Rhea" id="RHEA-COMP:10350"/>
        <dbReference type="Rhea" id="RHEA-COMP:14399"/>
        <dbReference type="ChEBI" id="CHEBI:15361"/>
        <dbReference type="ChEBI" id="CHEBI:15378"/>
        <dbReference type="ChEBI" id="CHEBI:16004"/>
        <dbReference type="ChEBI" id="CHEBI:29033"/>
        <dbReference type="ChEBI" id="CHEBI:29034"/>
        <dbReference type="EC" id="1.1.2.4"/>
    </reaction>
</comment>
<keyword evidence="13" id="KW-1185">Reference proteome</keyword>
<evidence type="ECO:0000256" key="2">
    <source>
        <dbReference type="ARBA" id="ARBA00004173"/>
    </source>
</evidence>
<evidence type="ECO:0000256" key="7">
    <source>
        <dbReference type="ARBA" id="ARBA00023002"/>
    </source>
</evidence>
<name>A0A1U7LHP7_NEOID</name>
<dbReference type="GO" id="GO:1903457">
    <property type="term" value="P:lactate catabolic process"/>
    <property type="evidence" value="ECO:0007669"/>
    <property type="project" value="TreeGrafter"/>
</dbReference>
<evidence type="ECO:0000256" key="5">
    <source>
        <dbReference type="ARBA" id="ARBA00022827"/>
    </source>
</evidence>
<dbReference type="PANTHER" id="PTHR11748">
    <property type="entry name" value="D-LACTATE DEHYDROGENASE"/>
    <property type="match status" value="1"/>
</dbReference>
<dbReference type="SUPFAM" id="SSF55103">
    <property type="entry name" value="FAD-linked oxidases, C-terminal domain"/>
    <property type="match status" value="1"/>
</dbReference>
<dbReference type="Gene3D" id="3.30.70.2740">
    <property type="match status" value="1"/>
</dbReference>